<evidence type="ECO:0008006" key="4">
    <source>
        <dbReference type="Google" id="ProtNLM"/>
    </source>
</evidence>
<evidence type="ECO:0000313" key="2">
    <source>
        <dbReference type="EMBL" id="MFD2788660.1"/>
    </source>
</evidence>
<accession>A0ABW5VEI7</accession>
<name>A0ABW5VEI7_9FLAO</name>
<dbReference type="EMBL" id="JBHUOK010000004">
    <property type="protein sequence ID" value="MFD2788660.1"/>
    <property type="molecule type" value="Genomic_DNA"/>
</dbReference>
<keyword evidence="3" id="KW-1185">Reference proteome</keyword>
<evidence type="ECO:0000256" key="1">
    <source>
        <dbReference type="SAM" id="MobiDB-lite"/>
    </source>
</evidence>
<feature type="compositionally biased region" description="Basic residues" evidence="1">
    <location>
        <begin position="1"/>
        <end position="18"/>
    </location>
</feature>
<evidence type="ECO:0000313" key="3">
    <source>
        <dbReference type="Proteomes" id="UP001597532"/>
    </source>
</evidence>
<dbReference type="Proteomes" id="UP001597532">
    <property type="component" value="Unassembled WGS sequence"/>
</dbReference>
<gene>
    <name evidence="2" type="ORF">ACFS1K_02680</name>
</gene>
<proteinExistence type="predicted"/>
<reference evidence="3" key="1">
    <citation type="journal article" date="2019" name="Int. J. Syst. Evol. Microbiol.">
        <title>The Global Catalogue of Microorganisms (GCM) 10K type strain sequencing project: providing services to taxonomists for standard genome sequencing and annotation.</title>
        <authorList>
            <consortium name="The Broad Institute Genomics Platform"/>
            <consortium name="The Broad Institute Genome Sequencing Center for Infectious Disease"/>
            <person name="Wu L."/>
            <person name="Ma J."/>
        </authorList>
    </citation>
    <scope>NUCLEOTIDE SEQUENCE [LARGE SCALE GENOMIC DNA]</scope>
    <source>
        <strain evidence="3">KCTC 52924</strain>
    </source>
</reference>
<comment type="caution">
    <text evidence="2">The sequence shown here is derived from an EMBL/GenBank/DDBJ whole genome shotgun (WGS) entry which is preliminary data.</text>
</comment>
<sequence length="64" mass="7380">MGNKKKVDKKKDKKLKKAEKKEQKMLLKAMAPAGCKTKCCEKYLKAESKRCKRCPCFDLIMKVA</sequence>
<feature type="region of interest" description="Disordered" evidence="1">
    <location>
        <begin position="1"/>
        <end position="21"/>
    </location>
</feature>
<protein>
    <recommendedName>
        <fullName evidence="4">Bacteriocin-type signal sequence-containing protein</fullName>
    </recommendedName>
</protein>
<dbReference type="RefSeq" id="WP_370671511.1">
    <property type="nucleotide sequence ID" value="NZ_CP166679.1"/>
</dbReference>
<organism evidence="2 3">
    <name type="scientific">Arenibacter antarcticus</name>
    <dbReference type="NCBI Taxonomy" id="2040469"/>
    <lineage>
        <taxon>Bacteria</taxon>
        <taxon>Pseudomonadati</taxon>
        <taxon>Bacteroidota</taxon>
        <taxon>Flavobacteriia</taxon>
        <taxon>Flavobacteriales</taxon>
        <taxon>Flavobacteriaceae</taxon>
        <taxon>Arenibacter</taxon>
    </lineage>
</organism>